<feature type="transmembrane region" description="Helical" evidence="7">
    <location>
        <begin position="77"/>
        <end position="97"/>
    </location>
</feature>
<keyword evidence="3" id="KW-1003">Cell membrane</keyword>
<evidence type="ECO:0000256" key="3">
    <source>
        <dbReference type="ARBA" id="ARBA00022475"/>
    </source>
</evidence>
<evidence type="ECO:0000256" key="5">
    <source>
        <dbReference type="ARBA" id="ARBA00022989"/>
    </source>
</evidence>
<evidence type="ECO:0000256" key="1">
    <source>
        <dbReference type="ARBA" id="ARBA00004651"/>
    </source>
</evidence>
<evidence type="ECO:0000313" key="8">
    <source>
        <dbReference type="EMBL" id="RTZ78160.1"/>
    </source>
</evidence>
<evidence type="ECO:0000313" key="9">
    <source>
        <dbReference type="Proteomes" id="UP000286732"/>
    </source>
</evidence>
<gene>
    <name evidence="8" type="ORF">DSY98_07790</name>
</gene>
<accession>A0A432G498</accession>
<dbReference type="AlphaFoldDB" id="A0A432G498"/>
<evidence type="ECO:0000256" key="7">
    <source>
        <dbReference type="SAM" id="Phobius"/>
    </source>
</evidence>
<reference evidence="8 9" key="1">
    <citation type="submission" date="2018-06" db="EMBL/GenBank/DDBJ databases">
        <title>Combined omics and stable isotope probing to characterize newly discovered Mariana Back-Arc vent microbial communities.</title>
        <authorList>
            <person name="Trembath-Reichert E."/>
            <person name="Huber J.A."/>
        </authorList>
    </citation>
    <scope>NUCLEOTIDE SEQUENCE [LARGE SCALE GENOMIC DNA]</scope>
    <source>
        <strain evidence="8">MAG 63_2</strain>
    </source>
</reference>
<comment type="caution">
    <text evidence="8">The sequence shown here is derived from an EMBL/GenBank/DDBJ whole genome shotgun (WGS) entry which is preliminary data.</text>
</comment>
<comment type="subcellular location">
    <subcellularLocation>
        <location evidence="1">Cell membrane</location>
        <topology evidence="1">Multi-pass membrane protein</topology>
    </subcellularLocation>
</comment>
<evidence type="ECO:0000256" key="6">
    <source>
        <dbReference type="ARBA" id="ARBA00023136"/>
    </source>
</evidence>
<feature type="transmembrane region" description="Helical" evidence="7">
    <location>
        <begin position="134"/>
        <end position="155"/>
    </location>
</feature>
<protein>
    <recommendedName>
        <fullName evidence="10">Permease</fullName>
    </recommendedName>
</protein>
<keyword evidence="4 7" id="KW-0812">Transmembrane</keyword>
<evidence type="ECO:0008006" key="10">
    <source>
        <dbReference type="Google" id="ProtNLM"/>
    </source>
</evidence>
<feature type="transmembrane region" description="Helical" evidence="7">
    <location>
        <begin position="36"/>
        <end position="57"/>
    </location>
</feature>
<dbReference type="PANTHER" id="PTHR42775">
    <property type="entry name" value="PERMEASE RV2963-RELATED"/>
    <property type="match status" value="1"/>
</dbReference>
<keyword evidence="6 7" id="KW-0472">Membrane</keyword>
<sequence>MWIVYLLKSEPLVWSFWGEQSRVANFWKECWETGWLLLKWMSFAFLLESLIVAPIPAEKVTQWFGGDSGWTIPFSPTIGIPAYLNGYAVIPLVAGLIEKGMVPGTAKAFMVTGGVTSIPAAMGVHALVRRDVFFSGLIFGLGAEFLAGYGFQLWVEFLMLI</sequence>
<name>A0A432G498_9DELT</name>
<dbReference type="InterPro" id="IPR053166">
    <property type="entry name" value="UPF0718_permease"/>
</dbReference>
<dbReference type="Proteomes" id="UP000286732">
    <property type="component" value="Unassembled WGS sequence"/>
</dbReference>
<evidence type="ECO:0000256" key="2">
    <source>
        <dbReference type="ARBA" id="ARBA00006386"/>
    </source>
</evidence>
<comment type="similarity">
    <text evidence="2">Belongs to the UPF0718 family.</text>
</comment>
<feature type="transmembrane region" description="Helical" evidence="7">
    <location>
        <begin position="109"/>
        <end position="128"/>
    </location>
</feature>
<dbReference type="PANTHER" id="PTHR42775:SF2">
    <property type="entry name" value="PERMEASE"/>
    <property type="match status" value="1"/>
</dbReference>
<evidence type="ECO:0000256" key="4">
    <source>
        <dbReference type="ARBA" id="ARBA00022692"/>
    </source>
</evidence>
<dbReference type="GO" id="GO:0005886">
    <property type="term" value="C:plasma membrane"/>
    <property type="evidence" value="ECO:0007669"/>
    <property type="project" value="UniProtKB-SubCell"/>
</dbReference>
<dbReference type="InterPro" id="IPR005524">
    <property type="entry name" value="DUF318"/>
</dbReference>
<organism evidence="8 9">
    <name type="scientific">SAR324 cluster bacterium</name>
    <dbReference type="NCBI Taxonomy" id="2024889"/>
    <lineage>
        <taxon>Bacteria</taxon>
        <taxon>Deltaproteobacteria</taxon>
        <taxon>SAR324 cluster</taxon>
    </lineage>
</organism>
<dbReference type="Pfam" id="PF03773">
    <property type="entry name" value="ArsP_1"/>
    <property type="match status" value="1"/>
</dbReference>
<keyword evidence="5 7" id="KW-1133">Transmembrane helix</keyword>
<dbReference type="EMBL" id="QNZM01000305">
    <property type="protein sequence ID" value="RTZ78160.1"/>
    <property type="molecule type" value="Genomic_DNA"/>
</dbReference>
<proteinExistence type="inferred from homology"/>